<proteinExistence type="predicted"/>
<comment type="caution">
    <text evidence="1">The sequence shown here is derived from an EMBL/GenBank/DDBJ whole genome shotgun (WGS) entry which is preliminary data.</text>
</comment>
<dbReference type="EMBL" id="LVKB01000153">
    <property type="protein sequence ID" value="ORD95935.1"/>
    <property type="molecule type" value="Genomic_DNA"/>
</dbReference>
<accession>A0A1X0Q8B8</accession>
<evidence type="ECO:0000313" key="1">
    <source>
        <dbReference type="EMBL" id="ORD95935.1"/>
    </source>
</evidence>
<dbReference type="OrthoDB" id="8006782at2759"/>
<dbReference type="VEuPathDB" id="MicrosporidiaDB:HERIO_2088"/>
<evidence type="ECO:0000313" key="2">
    <source>
        <dbReference type="Proteomes" id="UP000192356"/>
    </source>
</evidence>
<organism evidence="1 2">
    <name type="scientific">Hepatospora eriocheir</name>
    <dbReference type="NCBI Taxonomy" id="1081669"/>
    <lineage>
        <taxon>Eukaryota</taxon>
        <taxon>Fungi</taxon>
        <taxon>Fungi incertae sedis</taxon>
        <taxon>Microsporidia</taxon>
        <taxon>Hepatosporidae</taxon>
        <taxon>Hepatospora</taxon>
    </lineage>
</organism>
<sequence>MNQNLNEKTEKRIIIDLSKEDFIKTILSLLIKNGCSFLMFDCKYVKNLLLPYLKAFDITLNRHTIGKFVTENATLKHNQIIKRLNNRILSIKFDTTMRFGKHFISVNCQYFDTQIVCLNLSVKQLKGPGSVDNIAKYINEILKNFQIKKHKLSLQR</sequence>
<dbReference type="Proteomes" id="UP000192356">
    <property type="component" value="Unassembled WGS sequence"/>
</dbReference>
<keyword evidence="2" id="KW-1185">Reference proteome</keyword>
<name>A0A1X0Q8B8_9MICR</name>
<reference evidence="1 2" key="1">
    <citation type="journal article" date="2017" name="Environ. Microbiol.">
        <title>Decay of the glycolytic pathway and adaptation to intranuclear parasitism within Enterocytozoonidae microsporidia.</title>
        <authorList>
            <person name="Wiredu Boakye D."/>
            <person name="Jaroenlak P."/>
            <person name="Prachumwat A."/>
            <person name="Williams T.A."/>
            <person name="Bateman K.S."/>
            <person name="Itsathitphaisarn O."/>
            <person name="Sritunyalucksana K."/>
            <person name="Paszkiewicz K.H."/>
            <person name="Moore K.A."/>
            <person name="Stentiford G.D."/>
            <person name="Williams B.A."/>
        </authorList>
    </citation>
    <scope>NUCLEOTIDE SEQUENCE [LARGE SCALE GENOMIC DNA]</scope>
    <source>
        <strain evidence="1 2">GB1</strain>
    </source>
</reference>
<protein>
    <submittedName>
        <fullName evidence="1">Uncharacterized protein</fullName>
    </submittedName>
</protein>
<dbReference type="AlphaFoldDB" id="A0A1X0Q8B8"/>
<gene>
    <name evidence="1" type="ORF">HERIO_2088</name>
</gene>